<accession>A0A501Q0Y6</accession>
<comment type="caution">
    <text evidence="1">The sequence shown here is derived from an EMBL/GenBank/DDBJ whole genome shotgun (WGS) entry which is preliminary data.</text>
</comment>
<dbReference type="Pfam" id="PF13174">
    <property type="entry name" value="TPR_6"/>
    <property type="match status" value="1"/>
</dbReference>
<dbReference type="InterPro" id="IPR011990">
    <property type="entry name" value="TPR-like_helical_dom_sf"/>
</dbReference>
<proteinExistence type="predicted"/>
<dbReference type="EMBL" id="VFJE01000056">
    <property type="protein sequence ID" value="TPD66065.1"/>
    <property type="molecule type" value="Genomic_DNA"/>
</dbReference>
<keyword evidence="2" id="KW-1185">Reference proteome</keyword>
<reference evidence="1 2" key="1">
    <citation type="submission" date="2019-06" db="EMBL/GenBank/DDBJ databases">
        <title>Flavobacterium sp. MaA-Y11 from geoumgang.</title>
        <authorList>
            <person name="Jeong S."/>
        </authorList>
    </citation>
    <scope>NUCLEOTIDE SEQUENCE [LARGE SCALE GENOMIC DNA]</scope>
    <source>
        <strain evidence="1 2">MaA-Y11</strain>
    </source>
</reference>
<name>A0A501Q0Y6_9FLAO</name>
<dbReference type="RefSeq" id="WP_140002903.1">
    <property type="nucleotide sequence ID" value="NZ_VFJE01000056.1"/>
</dbReference>
<organism evidence="1 2">
    <name type="scientific">Flavobacterium microcysteis</name>
    <dbReference type="NCBI Taxonomy" id="2596891"/>
    <lineage>
        <taxon>Bacteria</taxon>
        <taxon>Pseudomonadati</taxon>
        <taxon>Bacteroidota</taxon>
        <taxon>Flavobacteriia</taxon>
        <taxon>Flavobacteriales</taxon>
        <taxon>Flavobacteriaceae</taxon>
        <taxon>Flavobacterium</taxon>
    </lineage>
</organism>
<dbReference type="AlphaFoldDB" id="A0A501Q0Y6"/>
<dbReference type="Gene3D" id="1.25.40.10">
    <property type="entry name" value="Tetratricopeptide repeat domain"/>
    <property type="match status" value="1"/>
</dbReference>
<dbReference type="OrthoDB" id="667219at2"/>
<reference evidence="1 2" key="2">
    <citation type="submission" date="2019-06" db="EMBL/GenBank/DDBJ databases">
        <authorList>
            <person name="Seo Y."/>
        </authorList>
    </citation>
    <scope>NUCLEOTIDE SEQUENCE [LARGE SCALE GENOMIC DNA]</scope>
    <source>
        <strain evidence="1 2">MaA-Y11</strain>
    </source>
</reference>
<protein>
    <submittedName>
        <fullName evidence="1">Tetratricopeptide repeat protein</fullName>
    </submittedName>
</protein>
<evidence type="ECO:0000313" key="2">
    <source>
        <dbReference type="Proteomes" id="UP000319175"/>
    </source>
</evidence>
<dbReference type="InterPro" id="IPR019734">
    <property type="entry name" value="TPR_rpt"/>
</dbReference>
<dbReference type="Proteomes" id="UP000319175">
    <property type="component" value="Unassembled WGS sequence"/>
</dbReference>
<sequence>MKKLLILITLFSSFLTSSQEMETAEDEISFEKAVTHAYREENEKALESFTSFLNQYPDSFLKPRAKFNIGIVLRKLGRNDEAILIFSEILNSDYNEKESYGGIMEQYALYKNRSAKELAEIYFEKKEYKKASDYIYLFDKKYKYLHFCGNEMRADDIYIATSYAKLFLAQNKPEKAISKLLPYLFDDGLASNSKALDILEESLKMKYSTEEIKALVNTAVKTLKIKNEDEAKITFLGKKITLFDYQLYNPRNPNLNANLELSGREKFEAVLASHPLFSKYL</sequence>
<dbReference type="SUPFAM" id="SSF48452">
    <property type="entry name" value="TPR-like"/>
    <property type="match status" value="1"/>
</dbReference>
<evidence type="ECO:0000313" key="1">
    <source>
        <dbReference type="EMBL" id="TPD66065.1"/>
    </source>
</evidence>
<gene>
    <name evidence="1" type="ORF">FJA49_17995</name>
</gene>